<dbReference type="KEGG" id="bvs:BARVI_02855"/>
<keyword evidence="1" id="KW-0472">Membrane</keyword>
<keyword evidence="1" id="KW-0812">Transmembrane</keyword>
<sequence length="52" mass="5961">MEKKKNNWKKIWTAVGVALAIVLLLYWLTLAIWIDDSPEAAVVPETEEVSNY</sequence>
<protein>
    <submittedName>
        <fullName evidence="2">Uncharacterized protein</fullName>
    </submittedName>
</protein>
<dbReference type="GeneID" id="90530384"/>
<feature type="transmembrane region" description="Helical" evidence="1">
    <location>
        <begin position="12"/>
        <end position="34"/>
    </location>
</feature>
<evidence type="ECO:0000256" key="1">
    <source>
        <dbReference type="SAM" id="Phobius"/>
    </source>
</evidence>
<organism evidence="2 3">
    <name type="scientific">Barnesiella viscericola DSM 18177</name>
    <dbReference type="NCBI Taxonomy" id="880074"/>
    <lineage>
        <taxon>Bacteria</taxon>
        <taxon>Pseudomonadati</taxon>
        <taxon>Bacteroidota</taxon>
        <taxon>Bacteroidia</taxon>
        <taxon>Bacteroidales</taxon>
        <taxon>Barnesiellaceae</taxon>
        <taxon>Barnesiella</taxon>
    </lineage>
</organism>
<dbReference type="HOGENOM" id="CLU_3132725_0_0_10"/>
<reference evidence="2 3" key="1">
    <citation type="submission" date="2013-12" db="EMBL/GenBank/DDBJ databases">
        <authorList>
            <consortium name="DOE Joint Genome Institute"/>
            <person name="Eisen J."/>
            <person name="Huntemann M."/>
            <person name="Han J."/>
            <person name="Chen A."/>
            <person name="Kyrpides N."/>
            <person name="Mavromatis K."/>
            <person name="Markowitz V."/>
            <person name="Palaniappan K."/>
            <person name="Ivanova N."/>
            <person name="Schaumberg A."/>
            <person name="Pati A."/>
            <person name="Liolios K."/>
            <person name="Nordberg H.P."/>
            <person name="Cantor M.N."/>
            <person name="Hua S.X."/>
            <person name="Woyke T."/>
        </authorList>
    </citation>
    <scope>NUCLEOTIDE SEQUENCE [LARGE SCALE GENOMIC DNA]</scope>
    <source>
        <strain evidence="3">DSM 18177</strain>
    </source>
</reference>
<keyword evidence="1" id="KW-1133">Transmembrane helix</keyword>
<dbReference type="AlphaFoldDB" id="W0EX29"/>
<name>W0EX29_9BACT</name>
<keyword evidence="3" id="KW-1185">Reference proteome</keyword>
<evidence type="ECO:0000313" key="3">
    <source>
        <dbReference type="Proteomes" id="UP000018901"/>
    </source>
</evidence>
<evidence type="ECO:0000313" key="2">
    <source>
        <dbReference type="EMBL" id="AHF13621.1"/>
    </source>
</evidence>
<dbReference type="EMBL" id="CP007034">
    <property type="protein sequence ID" value="AHF13621.1"/>
    <property type="molecule type" value="Genomic_DNA"/>
</dbReference>
<dbReference type="Proteomes" id="UP000018901">
    <property type="component" value="Chromosome"/>
</dbReference>
<proteinExistence type="predicted"/>
<gene>
    <name evidence="2" type="ORF">BARVI_02855</name>
</gene>
<dbReference type="RefSeq" id="WP_157232497.1">
    <property type="nucleotide sequence ID" value="NZ_CP007034.1"/>
</dbReference>
<accession>W0EX29</accession>